<evidence type="ECO:0000313" key="2">
    <source>
        <dbReference type="Proteomes" id="UP000828941"/>
    </source>
</evidence>
<proteinExistence type="predicted"/>
<keyword evidence="2" id="KW-1185">Reference proteome</keyword>
<name>A0ACB9QBJ8_BAUVA</name>
<accession>A0ACB9QBJ8</accession>
<reference evidence="1 2" key="1">
    <citation type="journal article" date="2022" name="DNA Res.">
        <title>Chromosomal-level genome assembly of the orchid tree Bauhinia variegata (Leguminosae; Cercidoideae) supports the allotetraploid origin hypothesis of Bauhinia.</title>
        <authorList>
            <person name="Zhong Y."/>
            <person name="Chen Y."/>
            <person name="Zheng D."/>
            <person name="Pang J."/>
            <person name="Liu Y."/>
            <person name="Luo S."/>
            <person name="Meng S."/>
            <person name="Qian L."/>
            <person name="Wei D."/>
            <person name="Dai S."/>
            <person name="Zhou R."/>
        </authorList>
    </citation>
    <scope>NUCLEOTIDE SEQUENCE [LARGE SCALE GENOMIC DNA]</scope>
    <source>
        <strain evidence="1">BV-YZ2020</strain>
    </source>
</reference>
<organism evidence="1 2">
    <name type="scientific">Bauhinia variegata</name>
    <name type="common">Purple orchid tree</name>
    <name type="synonym">Phanera variegata</name>
    <dbReference type="NCBI Taxonomy" id="167791"/>
    <lineage>
        <taxon>Eukaryota</taxon>
        <taxon>Viridiplantae</taxon>
        <taxon>Streptophyta</taxon>
        <taxon>Embryophyta</taxon>
        <taxon>Tracheophyta</taxon>
        <taxon>Spermatophyta</taxon>
        <taxon>Magnoliopsida</taxon>
        <taxon>eudicotyledons</taxon>
        <taxon>Gunneridae</taxon>
        <taxon>Pentapetalae</taxon>
        <taxon>rosids</taxon>
        <taxon>fabids</taxon>
        <taxon>Fabales</taxon>
        <taxon>Fabaceae</taxon>
        <taxon>Cercidoideae</taxon>
        <taxon>Cercideae</taxon>
        <taxon>Bauhiniinae</taxon>
        <taxon>Bauhinia</taxon>
    </lineage>
</organism>
<comment type="caution">
    <text evidence="1">The sequence shown here is derived from an EMBL/GenBank/DDBJ whole genome shotgun (WGS) entry which is preliminary data.</text>
</comment>
<dbReference type="EMBL" id="CM039426">
    <property type="protein sequence ID" value="KAI4357439.1"/>
    <property type="molecule type" value="Genomic_DNA"/>
</dbReference>
<evidence type="ECO:0000313" key="1">
    <source>
        <dbReference type="EMBL" id="KAI4357439.1"/>
    </source>
</evidence>
<gene>
    <name evidence="1" type="ORF">L6164_001387</name>
</gene>
<protein>
    <submittedName>
        <fullName evidence="1">Uncharacterized protein</fullName>
    </submittedName>
</protein>
<sequence length="138" mass="15788">MISLKKLIEMAGKWRKLTREGKKKIAYSRITEAVGGEKGHFVFYSSDDRRFELPLNYLKTDIFRALFELAEEEFGFFSDGPTRLPREAALIEYAVSLIRGNAAEEMMKALLLTVATNQCQSSLRYHPEQTNLSLLSSF</sequence>
<dbReference type="Proteomes" id="UP000828941">
    <property type="component" value="Chromosome 1"/>
</dbReference>